<organism evidence="2 3">
    <name type="scientific">Saccharopolyspora karakumensis</name>
    <dbReference type="NCBI Taxonomy" id="2530386"/>
    <lineage>
        <taxon>Bacteria</taxon>
        <taxon>Bacillati</taxon>
        <taxon>Actinomycetota</taxon>
        <taxon>Actinomycetes</taxon>
        <taxon>Pseudonocardiales</taxon>
        <taxon>Pseudonocardiaceae</taxon>
        <taxon>Saccharopolyspora</taxon>
    </lineage>
</organism>
<protein>
    <submittedName>
        <fullName evidence="2">Uncharacterized protein</fullName>
    </submittedName>
</protein>
<proteinExistence type="predicted"/>
<sequence>MIDPRREAVLILKRDGQFEDKTSEVTAYRTGEDRTTVTFRGGRSYPYGTDKVRILRDPSVTALDADARVEVDGVVWSSAREILTFRPPEPRRGAGFATRCGERTGSAATRPSG</sequence>
<dbReference type="RefSeq" id="WP_132681724.1">
    <property type="nucleotide sequence ID" value="NZ_SMLA01000007.1"/>
</dbReference>
<dbReference type="Proteomes" id="UP000294723">
    <property type="component" value="Unassembled WGS sequence"/>
</dbReference>
<accession>A0A4R5BUQ0</accession>
<gene>
    <name evidence="2" type="ORF">E1202_06910</name>
</gene>
<keyword evidence="3" id="KW-1185">Reference proteome</keyword>
<evidence type="ECO:0000256" key="1">
    <source>
        <dbReference type="SAM" id="MobiDB-lite"/>
    </source>
</evidence>
<reference evidence="2 3" key="1">
    <citation type="submission" date="2019-03" db="EMBL/GenBank/DDBJ databases">
        <title>Draft genome sequences of novel Actinobacteria.</title>
        <authorList>
            <person name="Sahin N."/>
            <person name="Ay H."/>
            <person name="Saygin H."/>
        </authorList>
    </citation>
    <scope>NUCLEOTIDE SEQUENCE [LARGE SCALE GENOMIC DNA]</scope>
    <source>
        <strain evidence="2 3">5K548</strain>
    </source>
</reference>
<feature type="region of interest" description="Disordered" evidence="1">
    <location>
        <begin position="87"/>
        <end position="113"/>
    </location>
</feature>
<name>A0A4R5BUQ0_9PSEU</name>
<evidence type="ECO:0000313" key="3">
    <source>
        <dbReference type="Proteomes" id="UP000294723"/>
    </source>
</evidence>
<comment type="caution">
    <text evidence="2">The sequence shown here is derived from an EMBL/GenBank/DDBJ whole genome shotgun (WGS) entry which is preliminary data.</text>
</comment>
<dbReference type="EMBL" id="SMLA01000007">
    <property type="protein sequence ID" value="TDD90838.1"/>
    <property type="molecule type" value="Genomic_DNA"/>
</dbReference>
<evidence type="ECO:0000313" key="2">
    <source>
        <dbReference type="EMBL" id="TDD90838.1"/>
    </source>
</evidence>
<dbReference type="AlphaFoldDB" id="A0A4R5BUQ0"/>